<dbReference type="Gene3D" id="3.90.79.10">
    <property type="entry name" value="Nucleoside Triphosphate Pyrophosphohydrolase"/>
    <property type="match status" value="1"/>
</dbReference>
<dbReference type="InterPro" id="IPR051325">
    <property type="entry name" value="Nudix_hydrolase_domain"/>
</dbReference>
<dbReference type="SUPFAM" id="SSF53254">
    <property type="entry name" value="Phosphoglycerate mutase-like"/>
    <property type="match status" value="1"/>
</dbReference>
<evidence type="ECO:0000259" key="2">
    <source>
        <dbReference type="PROSITE" id="PS51462"/>
    </source>
</evidence>
<keyword evidence="1 3" id="KW-0378">Hydrolase</keyword>
<evidence type="ECO:0000313" key="4">
    <source>
        <dbReference type="Proteomes" id="UP001501237"/>
    </source>
</evidence>
<protein>
    <submittedName>
        <fullName evidence="3">NUDIX hydrolase</fullName>
    </submittedName>
</protein>
<dbReference type="Pfam" id="PF00300">
    <property type="entry name" value="His_Phos_1"/>
    <property type="match status" value="1"/>
</dbReference>
<organism evidence="3 4">
    <name type="scientific">Actinocorallia longicatena</name>
    <dbReference type="NCBI Taxonomy" id="111803"/>
    <lineage>
        <taxon>Bacteria</taxon>
        <taxon>Bacillati</taxon>
        <taxon>Actinomycetota</taxon>
        <taxon>Actinomycetes</taxon>
        <taxon>Streptosporangiales</taxon>
        <taxon>Thermomonosporaceae</taxon>
        <taxon>Actinocorallia</taxon>
    </lineage>
</organism>
<gene>
    <name evidence="3" type="ORF">GCM10010468_69120</name>
</gene>
<dbReference type="PANTHER" id="PTHR21340">
    <property type="entry name" value="DIADENOSINE 5,5-P1,P4-TETRAPHOSPHATE PYROPHOSPHOHYDROLASE MUTT"/>
    <property type="match status" value="1"/>
</dbReference>
<dbReference type="CDD" id="cd07040">
    <property type="entry name" value="HP"/>
    <property type="match status" value="1"/>
</dbReference>
<dbReference type="PANTHER" id="PTHR21340:SF0">
    <property type="entry name" value="BIS(5'-NUCLEOSYL)-TETRAPHOSPHATASE [ASYMMETRICAL]"/>
    <property type="match status" value="1"/>
</dbReference>
<dbReference type="SMART" id="SM00855">
    <property type="entry name" value="PGAM"/>
    <property type="match status" value="1"/>
</dbReference>
<dbReference type="InterPro" id="IPR013078">
    <property type="entry name" value="His_Pase_superF_clade-1"/>
</dbReference>
<dbReference type="PROSITE" id="PS51462">
    <property type="entry name" value="NUDIX"/>
    <property type="match status" value="1"/>
</dbReference>
<name>A0ABP6QK23_9ACTN</name>
<dbReference type="Proteomes" id="UP001501237">
    <property type="component" value="Unassembled WGS sequence"/>
</dbReference>
<comment type="caution">
    <text evidence="3">The sequence shown here is derived from an EMBL/GenBank/DDBJ whole genome shotgun (WGS) entry which is preliminary data.</text>
</comment>
<dbReference type="CDD" id="cd03673">
    <property type="entry name" value="NUDIX_Ap6A_hydrolase"/>
    <property type="match status" value="1"/>
</dbReference>
<proteinExistence type="predicted"/>
<dbReference type="EMBL" id="BAAAUV010000028">
    <property type="protein sequence ID" value="GAA3235399.1"/>
    <property type="molecule type" value="Genomic_DNA"/>
</dbReference>
<dbReference type="InterPro" id="IPR000086">
    <property type="entry name" value="NUDIX_hydrolase_dom"/>
</dbReference>
<keyword evidence="4" id="KW-1185">Reference proteome</keyword>
<dbReference type="SUPFAM" id="SSF55811">
    <property type="entry name" value="Nudix"/>
    <property type="match status" value="1"/>
</dbReference>
<evidence type="ECO:0000313" key="3">
    <source>
        <dbReference type="EMBL" id="GAA3235399.1"/>
    </source>
</evidence>
<evidence type="ECO:0000256" key="1">
    <source>
        <dbReference type="ARBA" id="ARBA00022801"/>
    </source>
</evidence>
<dbReference type="Pfam" id="PF00293">
    <property type="entry name" value="NUDIX"/>
    <property type="match status" value="1"/>
</dbReference>
<dbReference type="GO" id="GO:0016787">
    <property type="term" value="F:hydrolase activity"/>
    <property type="evidence" value="ECO:0007669"/>
    <property type="project" value="UniProtKB-KW"/>
</dbReference>
<dbReference type="PROSITE" id="PS00893">
    <property type="entry name" value="NUDIX_BOX"/>
    <property type="match status" value="1"/>
</dbReference>
<reference evidence="4" key="1">
    <citation type="journal article" date="2019" name="Int. J. Syst. Evol. Microbiol.">
        <title>The Global Catalogue of Microorganisms (GCM) 10K type strain sequencing project: providing services to taxonomists for standard genome sequencing and annotation.</title>
        <authorList>
            <consortium name="The Broad Institute Genomics Platform"/>
            <consortium name="The Broad Institute Genome Sequencing Center for Infectious Disease"/>
            <person name="Wu L."/>
            <person name="Ma J."/>
        </authorList>
    </citation>
    <scope>NUCLEOTIDE SEQUENCE [LARGE SCALE GENOMIC DNA]</scope>
    <source>
        <strain evidence="4">JCM 9377</strain>
    </source>
</reference>
<dbReference type="Gene3D" id="3.40.50.1240">
    <property type="entry name" value="Phosphoglycerate mutase-like"/>
    <property type="match status" value="1"/>
</dbReference>
<dbReference type="InterPro" id="IPR015797">
    <property type="entry name" value="NUDIX_hydrolase-like_dom_sf"/>
</dbReference>
<dbReference type="InterPro" id="IPR020084">
    <property type="entry name" value="NUDIX_hydrolase_CS"/>
</dbReference>
<dbReference type="InterPro" id="IPR029033">
    <property type="entry name" value="His_PPase_superfam"/>
</dbReference>
<feature type="domain" description="Nudix hydrolase" evidence="2">
    <location>
        <begin position="11"/>
        <end position="140"/>
    </location>
</feature>
<dbReference type="RefSeq" id="WP_344836941.1">
    <property type="nucleotide sequence ID" value="NZ_BAAAUV010000028.1"/>
</dbReference>
<accession>A0ABP6QK23</accession>
<sequence>MAAEPTTLEAGTVRAAGAILWRPGPAGVQVALVHRPKYDDWSFPKGKAKSAEHILRTVRRELREETGATVRLGSRLPSVSYLKDGRPKRVDYWSAEVLAAGAFRPNDEIDEVRWASVPEALAVLSYEHDESLLRTWSGLPRTTRPVVVLRHASAGEKRFWQGADFLRPLDPRGRWEAAELAALLQAYAPLKLISSTTQRCIETMLPFAATGSPTGSITTDPHFTVGSPWLAEAVPHFRTLLREPHDGLLVCTHGELVPDLIHTLCAVFDAKTPEDPALRKGAFWVFHVTSDALVSLEHHAPAL</sequence>